<comment type="caution">
    <text evidence="4">The sequence shown here is derived from an EMBL/GenBank/DDBJ whole genome shotgun (WGS) entry which is preliminary data.</text>
</comment>
<keyword evidence="5" id="KW-1185">Reference proteome</keyword>
<dbReference type="PANTHER" id="PTHR11808">
    <property type="entry name" value="TRANS-SULFURATION ENZYME FAMILY MEMBER"/>
    <property type="match status" value="1"/>
</dbReference>
<accession>A0ABR9ZSL7</accession>
<comment type="cofactor">
    <cofactor evidence="1 3">
        <name>pyridoxal 5'-phosphate</name>
        <dbReference type="ChEBI" id="CHEBI:597326"/>
    </cofactor>
</comment>
<keyword evidence="4" id="KW-0032">Aminotransferase</keyword>
<dbReference type="RefSeq" id="WP_194701691.1">
    <property type="nucleotide sequence ID" value="NZ_JADKNH010000005.1"/>
</dbReference>
<sequence>MKFNTKAIHYGAIHDKQFGAHVSPLYQTSTFVFDDCAQGGDRFAGRDSGYKYTRLGNPNTNEVAARVAALDETDAGLYTSTGMSAVSTALLGLLKAGDHFIASDCLYGGTVAVINKVITQYGIEMEYVKVNDEDAFRNAFRPNTKVVYIETPANPTLELIDIEMAAKIAHEHGAALIVDNTFMTPYLQKPICLGADVAVYSVTKYINGHGDVVGGIITGKQAFIDKINNPHLLNLGGTGSPFDAWLVARGLKTLGLRMEKHCENAMSVARYLEKHPKVDRVYFPGLESFPQYALAQKQMKLFGGMIAFELKGGYEAGEKLLNHLELISLAVSLGGVDSLIQHPASMTHAAVPPEEKVKAGITDGLVRISVGIEDIEDLIADLDNGFKYV</sequence>
<proteinExistence type="inferred from homology"/>
<dbReference type="InterPro" id="IPR015422">
    <property type="entry name" value="PyrdxlP-dep_Trfase_small"/>
</dbReference>
<name>A0ABR9ZSL7_9FIRM</name>
<dbReference type="InterPro" id="IPR000277">
    <property type="entry name" value="Cys/Met-Metab_PyrdxlP-dep_enz"/>
</dbReference>
<dbReference type="InterPro" id="IPR015424">
    <property type="entry name" value="PyrdxlP-dep_Trfase"/>
</dbReference>
<evidence type="ECO:0000256" key="1">
    <source>
        <dbReference type="ARBA" id="ARBA00001933"/>
    </source>
</evidence>
<evidence type="ECO:0000313" key="4">
    <source>
        <dbReference type="EMBL" id="MBF4693463.1"/>
    </source>
</evidence>
<dbReference type="SUPFAM" id="SSF53383">
    <property type="entry name" value="PLP-dependent transferases"/>
    <property type="match status" value="1"/>
</dbReference>
<dbReference type="Pfam" id="PF01053">
    <property type="entry name" value="Cys_Met_Meta_PP"/>
    <property type="match status" value="1"/>
</dbReference>
<dbReference type="PIRSF" id="PIRSF001434">
    <property type="entry name" value="CGS"/>
    <property type="match status" value="1"/>
</dbReference>
<dbReference type="Proteomes" id="UP000614200">
    <property type="component" value="Unassembled WGS sequence"/>
</dbReference>
<dbReference type="GO" id="GO:0008483">
    <property type="term" value="F:transaminase activity"/>
    <property type="evidence" value="ECO:0007669"/>
    <property type="project" value="UniProtKB-KW"/>
</dbReference>
<dbReference type="Gene3D" id="3.90.1150.10">
    <property type="entry name" value="Aspartate Aminotransferase, domain 1"/>
    <property type="match status" value="1"/>
</dbReference>
<comment type="similarity">
    <text evidence="3">Belongs to the trans-sulfuration enzymes family.</text>
</comment>
<gene>
    <name evidence="4" type="ORF">ISU02_10045</name>
</gene>
<dbReference type="CDD" id="cd00614">
    <property type="entry name" value="CGS_like"/>
    <property type="match status" value="1"/>
</dbReference>
<reference evidence="4 5" key="1">
    <citation type="submission" date="2020-11" db="EMBL/GenBank/DDBJ databases">
        <title>Fusibacter basophilias sp. nov.</title>
        <authorList>
            <person name="Qiu D."/>
        </authorList>
    </citation>
    <scope>NUCLEOTIDE SEQUENCE [LARGE SCALE GENOMIC DNA]</scope>
    <source>
        <strain evidence="4 5">Q10-2</strain>
    </source>
</reference>
<protein>
    <submittedName>
        <fullName evidence="4">Aminotransferase class I/II-fold pyridoxal phosphate-dependent enzyme</fullName>
    </submittedName>
</protein>
<evidence type="ECO:0000256" key="2">
    <source>
        <dbReference type="ARBA" id="ARBA00022898"/>
    </source>
</evidence>
<dbReference type="InterPro" id="IPR015421">
    <property type="entry name" value="PyrdxlP-dep_Trfase_major"/>
</dbReference>
<organism evidence="4 5">
    <name type="scientific">Fusibacter ferrireducens</name>
    <dbReference type="NCBI Taxonomy" id="2785058"/>
    <lineage>
        <taxon>Bacteria</taxon>
        <taxon>Bacillati</taxon>
        <taxon>Bacillota</taxon>
        <taxon>Clostridia</taxon>
        <taxon>Eubacteriales</taxon>
        <taxon>Eubacteriales Family XII. Incertae Sedis</taxon>
        <taxon>Fusibacter</taxon>
    </lineage>
</organism>
<dbReference type="EMBL" id="JADKNH010000005">
    <property type="protein sequence ID" value="MBF4693463.1"/>
    <property type="molecule type" value="Genomic_DNA"/>
</dbReference>
<evidence type="ECO:0000256" key="3">
    <source>
        <dbReference type="RuleBase" id="RU362118"/>
    </source>
</evidence>
<dbReference type="Gene3D" id="3.40.640.10">
    <property type="entry name" value="Type I PLP-dependent aspartate aminotransferase-like (Major domain)"/>
    <property type="match status" value="1"/>
</dbReference>
<evidence type="ECO:0000313" key="5">
    <source>
        <dbReference type="Proteomes" id="UP000614200"/>
    </source>
</evidence>
<dbReference type="PANTHER" id="PTHR11808:SF80">
    <property type="entry name" value="CYSTATHIONINE GAMMA-LYASE"/>
    <property type="match status" value="1"/>
</dbReference>
<keyword evidence="4" id="KW-0808">Transferase</keyword>
<keyword evidence="2 3" id="KW-0663">Pyridoxal phosphate</keyword>